<protein>
    <submittedName>
        <fullName evidence="2">Uncharacterized protein</fullName>
    </submittedName>
</protein>
<accession>A0A7S2UPE2</accession>
<name>A0A7S2UPE2_9STRA</name>
<evidence type="ECO:0000256" key="1">
    <source>
        <dbReference type="SAM" id="MobiDB-lite"/>
    </source>
</evidence>
<feature type="compositionally biased region" description="Basic and acidic residues" evidence="1">
    <location>
        <begin position="77"/>
        <end position="88"/>
    </location>
</feature>
<dbReference type="EMBL" id="HBHQ01023022">
    <property type="protein sequence ID" value="CAD9823748.1"/>
    <property type="molecule type" value="Transcribed_RNA"/>
</dbReference>
<organism evidence="2">
    <name type="scientific">Attheya septentrionalis</name>
    <dbReference type="NCBI Taxonomy" id="420275"/>
    <lineage>
        <taxon>Eukaryota</taxon>
        <taxon>Sar</taxon>
        <taxon>Stramenopiles</taxon>
        <taxon>Ochrophyta</taxon>
        <taxon>Bacillariophyta</taxon>
        <taxon>Coscinodiscophyceae</taxon>
        <taxon>Chaetocerotophycidae</taxon>
        <taxon>Chaetocerotales</taxon>
        <taxon>Attheyaceae</taxon>
        <taxon>Attheya</taxon>
    </lineage>
</organism>
<gene>
    <name evidence="2" type="ORF">ASEP1449_LOCUS15582</name>
</gene>
<proteinExistence type="predicted"/>
<reference evidence="2" key="1">
    <citation type="submission" date="2021-01" db="EMBL/GenBank/DDBJ databases">
        <authorList>
            <person name="Corre E."/>
            <person name="Pelletier E."/>
            <person name="Niang G."/>
            <person name="Scheremetjew M."/>
            <person name="Finn R."/>
            <person name="Kale V."/>
            <person name="Holt S."/>
            <person name="Cochrane G."/>
            <person name="Meng A."/>
            <person name="Brown T."/>
            <person name="Cohen L."/>
        </authorList>
    </citation>
    <scope>NUCLEOTIDE SEQUENCE</scope>
    <source>
        <strain evidence="2">CCMP2084</strain>
    </source>
</reference>
<evidence type="ECO:0000313" key="2">
    <source>
        <dbReference type="EMBL" id="CAD9823748.1"/>
    </source>
</evidence>
<dbReference type="AlphaFoldDB" id="A0A7S2UPE2"/>
<feature type="compositionally biased region" description="Basic and acidic residues" evidence="1">
    <location>
        <begin position="99"/>
        <end position="111"/>
    </location>
</feature>
<sequence>MALGVGQGNLPSYDYLVTIENYRKAFAAEQNHIRPAPQEESSTRPEDVTVLELANLLRETQKQLEKKTREIATLKQQLSEEKNEESHSQIKAGRRISRDKRTGDKEIQQNE</sequence>
<feature type="region of interest" description="Disordered" evidence="1">
    <location>
        <begin position="77"/>
        <end position="111"/>
    </location>
</feature>